<dbReference type="InterPro" id="IPR007047">
    <property type="entry name" value="Flp_Fap"/>
</dbReference>
<name>A0AAJ6NDV2_9PAST</name>
<evidence type="ECO:0000256" key="1">
    <source>
        <dbReference type="SAM" id="Phobius"/>
    </source>
</evidence>
<dbReference type="RefSeq" id="WP_306375906.1">
    <property type="nucleotide sequence ID" value="NZ_JASAYT010000015.1"/>
</dbReference>
<reference evidence="2" key="1">
    <citation type="journal article" date="2023" name="Front. Microbiol.">
        <title>Phylogeography and host specificity of Pasteurellaceae pathogenic to sea-farmed fish in the north-east Atlantic.</title>
        <authorList>
            <person name="Gulla S."/>
            <person name="Colquhoun D.J."/>
            <person name="Olsen A.B."/>
            <person name="Spilsberg B."/>
            <person name="Lagesen K."/>
            <person name="Aakesson C.P."/>
            <person name="Strom S."/>
            <person name="Manji F."/>
            <person name="Birkbeck T.H."/>
            <person name="Nilsen H.K."/>
        </authorList>
    </citation>
    <scope>NUCLEOTIDE SEQUENCE</scope>
    <source>
        <strain evidence="2">98B1</strain>
    </source>
</reference>
<gene>
    <name evidence="2" type="ORF">QJU97_05570</name>
</gene>
<evidence type="ECO:0000313" key="2">
    <source>
        <dbReference type="EMBL" id="MDP8174925.1"/>
    </source>
</evidence>
<accession>A0AAJ6NDV2</accession>
<keyword evidence="1" id="KW-0472">Membrane</keyword>
<dbReference type="Proteomes" id="UP001231736">
    <property type="component" value="Unassembled WGS sequence"/>
</dbReference>
<comment type="caution">
    <text evidence="2">The sequence shown here is derived from an EMBL/GenBank/DDBJ whole genome shotgun (WGS) entry which is preliminary data.</text>
</comment>
<evidence type="ECO:0000313" key="3">
    <source>
        <dbReference type="Proteomes" id="UP001231736"/>
    </source>
</evidence>
<proteinExistence type="predicted"/>
<organism evidence="2 3">
    <name type="scientific">Phocoenobacter skyensis</name>
    <dbReference type="NCBI Taxonomy" id="97481"/>
    <lineage>
        <taxon>Bacteria</taxon>
        <taxon>Pseudomonadati</taxon>
        <taxon>Pseudomonadota</taxon>
        <taxon>Gammaproteobacteria</taxon>
        <taxon>Pasteurellales</taxon>
        <taxon>Pasteurellaceae</taxon>
        <taxon>Phocoenobacter</taxon>
    </lineage>
</organism>
<dbReference type="Pfam" id="PF04964">
    <property type="entry name" value="Flp_Fap"/>
    <property type="match status" value="1"/>
</dbReference>
<dbReference type="EMBL" id="JASAYT010000015">
    <property type="protein sequence ID" value="MDP8174925.1"/>
    <property type="molecule type" value="Genomic_DNA"/>
</dbReference>
<feature type="transmembrane region" description="Helical" evidence="1">
    <location>
        <begin position="32"/>
        <end position="50"/>
    </location>
</feature>
<protein>
    <submittedName>
        <fullName evidence="2">Flp family type IVb pilin</fullName>
    </submittedName>
</protein>
<keyword evidence="1" id="KW-1133">Transmembrane helix</keyword>
<keyword evidence="1" id="KW-0812">Transmembrane</keyword>
<dbReference type="AlphaFoldDB" id="A0AAJ6NDV2"/>
<sequence>MLNKLNTLTTQVYVSVIEAFRNFREDNRGVTAIEYGLIAVFVAAFVILVFNSDDPNTFIGAMKTKFTALTTKIGAVSVD</sequence>